<dbReference type="SMART" id="SM00166">
    <property type="entry name" value="UBX"/>
    <property type="match status" value="1"/>
</dbReference>
<dbReference type="InterPro" id="IPR029071">
    <property type="entry name" value="Ubiquitin-like_domsf"/>
</dbReference>
<dbReference type="AlphaFoldDB" id="A0A438FIY3"/>
<evidence type="ECO:0000259" key="3">
    <source>
        <dbReference type="PROSITE" id="PS50033"/>
    </source>
</evidence>
<dbReference type="InterPro" id="IPR001012">
    <property type="entry name" value="UBX_dom"/>
</dbReference>
<feature type="region of interest" description="Disordered" evidence="2">
    <location>
        <begin position="54"/>
        <end position="91"/>
    </location>
</feature>
<evidence type="ECO:0000256" key="2">
    <source>
        <dbReference type="SAM" id="MobiDB-lite"/>
    </source>
</evidence>
<dbReference type="CDD" id="cd01767">
    <property type="entry name" value="UBX"/>
    <property type="match status" value="1"/>
</dbReference>
<evidence type="ECO:0000256" key="1">
    <source>
        <dbReference type="ARBA" id="ARBA00022786"/>
    </source>
</evidence>
<reference evidence="4 5" key="1">
    <citation type="journal article" date="2018" name="PLoS Genet.">
        <title>Population sequencing reveals clonal diversity and ancestral inbreeding in the grapevine cultivar Chardonnay.</title>
        <authorList>
            <person name="Roach M.J."/>
            <person name="Johnson D.L."/>
            <person name="Bohlmann J."/>
            <person name="van Vuuren H.J."/>
            <person name="Jones S.J."/>
            <person name="Pretorius I.S."/>
            <person name="Schmidt S.A."/>
            <person name="Borneman A.R."/>
        </authorList>
    </citation>
    <scope>NUCLEOTIDE SEQUENCE [LARGE SCALE GENOMIC DNA]</scope>
    <source>
        <strain evidence="5">cv. Chardonnay</strain>
        <tissue evidence="4">Leaf</tissue>
    </source>
</reference>
<protein>
    <submittedName>
        <fullName evidence="4">Plant UBX domain-containing protein 11</fullName>
    </submittedName>
</protein>
<gene>
    <name evidence="4" type="primary">PUX11_0</name>
    <name evidence="4" type="ORF">CK203_086976</name>
</gene>
<feature type="compositionally biased region" description="Polar residues" evidence="2">
    <location>
        <begin position="289"/>
        <end position="305"/>
    </location>
</feature>
<dbReference type="SUPFAM" id="SSF54236">
    <property type="entry name" value="Ubiquitin-like"/>
    <property type="match status" value="1"/>
</dbReference>
<dbReference type="Gene3D" id="3.10.20.90">
    <property type="entry name" value="Phosphatidylinositol 3-kinase Catalytic Subunit, Chain A, domain 1"/>
    <property type="match status" value="1"/>
</dbReference>
<dbReference type="Pfam" id="PF00789">
    <property type="entry name" value="UBX"/>
    <property type="match status" value="1"/>
</dbReference>
<dbReference type="Proteomes" id="UP000288805">
    <property type="component" value="Unassembled WGS sequence"/>
</dbReference>
<proteinExistence type="predicted"/>
<dbReference type="PROSITE" id="PS50033">
    <property type="entry name" value="UBX"/>
    <property type="match status" value="1"/>
</dbReference>
<dbReference type="PANTHER" id="PTHR47770:SF1">
    <property type="entry name" value="PLANT UBX DOMAIN-CONTAINING PROTEIN 11"/>
    <property type="match status" value="1"/>
</dbReference>
<dbReference type="EMBL" id="QGNW01000873">
    <property type="protein sequence ID" value="RVW59953.1"/>
    <property type="molecule type" value="Genomic_DNA"/>
</dbReference>
<sequence>METNECTSEEKLLKLKMLKGREDDRKDQSKLVFGSGKLHETTATVLTAALASKKSDPLASGAPNIASLQPGSSSSMDVPSSSINKDVESSEARPLVASEIIEENKSCEHPVKENIEVGDATSSKVLHANELDSGENEQPTSLNATAKELLPITADLNNSEVSEGSSQSIPTEVNQAVVDTKTENVEDQKAGTSDISTNKSTDVHLNIRLPNGNSLQEKFPVTSTLSMVKDFVDQNQASGIGSYDLAVPYPRKVFKGQDLSKSLSDLGLLNRQALMVVPHQRAVAHHRGVSSSRDLTNSTNDSGSANDSNGGYFALLRSFLSYLNPLSYLGSTSNSSNSEQESQNGMWEYRWILNQSRHPCVILLYLKSFQFESKSREELDSGLRKWRMLLEEFVVGF</sequence>
<comment type="caution">
    <text evidence="4">The sequence shown here is derived from an EMBL/GenBank/DDBJ whole genome shotgun (WGS) entry which is preliminary data.</text>
</comment>
<evidence type="ECO:0000313" key="5">
    <source>
        <dbReference type="Proteomes" id="UP000288805"/>
    </source>
</evidence>
<evidence type="ECO:0000313" key="4">
    <source>
        <dbReference type="EMBL" id="RVW59953.1"/>
    </source>
</evidence>
<name>A0A438FIY3_VITVI</name>
<feature type="compositionally biased region" description="Low complexity" evidence="2">
    <location>
        <begin position="72"/>
        <end position="82"/>
    </location>
</feature>
<feature type="domain" description="UBX" evidence="3">
    <location>
        <begin position="198"/>
        <end position="276"/>
    </location>
</feature>
<accession>A0A438FIY3</accession>
<organism evidence="4 5">
    <name type="scientific">Vitis vinifera</name>
    <name type="common">Grape</name>
    <dbReference type="NCBI Taxonomy" id="29760"/>
    <lineage>
        <taxon>Eukaryota</taxon>
        <taxon>Viridiplantae</taxon>
        <taxon>Streptophyta</taxon>
        <taxon>Embryophyta</taxon>
        <taxon>Tracheophyta</taxon>
        <taxon>Spermatophyta</taxon>
        <taxon>Magnoliopsida</taxon>
        <taxon>eudicotyledons</taxon>
        <taxon>Gunneridae</taxon>
        <taxon>Pentapetalae</taxon>
        <taxon>rosids</taxon>
        <taxon>Vitales</taxon>
        <taxon>Vitaceae</taxon>
        <taxon>Viteae</taxon>
        <taxon>Vitis</taxon>
    </lineage>
</organism>
<keyword evidence="1" id="KW-0833">Ubl conjugation pathway</keyword>
<feature type="region of interest" description="Disordered" evidence="2">
    <location>
        <begin position="285"/>
        <end position="305"/>
    </location>
</feature>
<dbReference type="PANTHER" id="PTHR47770">
    <property type="entry name" value="PLANT UBX DOMAIN-CONTAINING PROTEIN 11"/>
    <property type="match status" value="1"/>
</dbReference>